<evidence type="ECO:0000313" key="3">
    <source>
        <dbReference type="Proteomes" id="UP000230882"/>
    </source>
</evidence>
<comment type="caution">
    <text evidence="2">The sequence shown here is derived from an EMBL/GenBank/DDBJ whole genome shotgun (WGS) entry which is preliminary data.</text>
</comment>
<dbReference type="Proteomes" id="UP000230882">
    <property type="component" value="Unassembled WGS sequence"/>
</dbReference>
<gene>
    <name evidence="2" type="ORF">COU02_00960</name>
</gene>
<feature type="transmembrane region" description="Helical" evidence="1">
    <location>
        <begin position="7"/>
        <end position="25"/>
    </location>
</feature>
<evidence type="ECO:0000313" key="2">
    <source>
        <dbReference type="EMBL" id="PIR91178.1"/>
    </source>
</evidence>
<evidence type="ECO:0000256" key="1">
    <source>
        <dbReference type="SAM" id="Phobius"/>
    </source>
</evidence>
<dbReference type="EMBL" id="PFAU01000024">
    <property type="protein sequence ID" value="PIR91178.1"/>
    <property type="molecule type" value="Genomic_DNA"/>
</dbReference>
<dbReference type="AlphaFoldDB" id="A0A2H0UWH3"/>
<feature type="transmembrane region" description="Helical" evidence="1">
    <location>
        <begin position="57"/>
        <end position="75"/>
    </location>
</feature>
<keyword evidence="1" id="KW-0812">Transmembrane</keyword>
<organism evidence="2 3">
    <name type="scientific">bacterium (Candidatus Gribaldobacteria) CG10_big_fil_rev_8_21_14_0_10_37_46</name>
    <dbReference type="NCBI Taxonomy" id="2014276"/>
    <lineage>
        <taxon>Bacteria</taxon>
        <taxon>Candidatus Gribaldobacteria</taxon>
    </lineage>
</organism>
<name>A0A2H0UWH3_9BACT</name>
<keyword evidence="1" id="KW-0472">Membrane</keyword>
<reference evidence="3" key="1">
    <citation type="submission" date="2017-09" db="EMBL/GenBank/DDBJ databases">
        <title>Depth-based differentiation of microbial function through sediment-hosted aquifers and enrichment of novel symbionts in the deep terrestrial subsurface.</title>
        <authorList>
            <person name="Probst A.J."/>
            <person name="Ladd B."/>
            <person name="Jarett J.K."/>
            <person name="Geller-Mcgrath D.E."/>
            <person name="Sieber C.M.K."/>
            <person name="Emerson J.B."/>
            <person name="Anantharaman K."/>
            <person name="Thomas B.C."/>
            <person name="Malmstrom R."/>
            <person name="Stieglmeier M."/>
            <person name="Klingl A."/>
            <person name="Woyke T."/>
            <person name="Ryan C.M."/>
            <person name="Banfield J.F."/>
        </authorList>
    </citation>
    <scope>NUCLEOTIDE SEQUENCE [LARGE SCALE GENOMIC DNA]</scope>
</reference>
<keyword evidence="1" id="KW-1133">Transmembrane helix</keyword>
<protein>
    <submittedName>
        <fullName evidence="2">Uncharacterized protein</fullName>
    </submittedName>
</protein>
<accession>A0A2H0UWH3</accession>
<proteinExistence type="predicted"/>
<sequence length="110" mass="13262">MGEKIKRILLWILFIWSVIGFIQILNNVINYHSIVETENLELEAEGIEIVRDPVVDIFINIIFLFLFGGFIYWIYRKLFPKKETKKETEEVGFLQRIKNWLLGLWKKIFK</sequence>